<name>A0ABW9IK64_STRGJ</name>
<dbReference type="PANTHER" id="PTHR11098">
    <property type="entry name" value="NICOTINATE PHOSPHORIBOSYLTRANSFERASE"/>
    <property type="match status" value="1"/>
</dbReference>
<dbReference type="EC" id="6.3.4.21" evidence="3"/>
<organism evidence="8 9">
    <name type="scientific">Streptomyces galilaeus</name>
    <dbReference type="NCBI Taxonomy" id="33899"/>
    <lineage>
        <taxon>Bacteria</taxon>
        <taxon>Bacillati</taxon>
        <taxon>Actinomycetota</taxon>
        <taxon>Actinomycetes</taxon>
        <taxon>Kitasatosporales</taxon>
        <taxon>Streptomycetaceae</taxon>
        <taxon>Streptomyces</taxon>
    </lineage>
</organism>
<evidence type="ECO:0000256" key="5">
    <source>
        <dbReference type="ARBA" id="ARBA00022598"/>
    </source>
</evidence>
<evidence type="ECO:0000313" key="8">
    <source>
        <dbReference type="EMBL" id="MFM9648875.1"/>
    </source>
</evidence>
<evidence type="ECO:0000256" key="2">
    <source>
        <dbReference type="ARBA" id="ARBA00010897"/>
    </source>
</evidence>
<reference evidence="8 9" key="1">
    <citation type="submission" date="2024-12" db="EMBL/GenBank/DDBJ databases">
        <title>Forecasting of Potato common scab and diversities of Pathogenic streptomyces spp. in china.</title>
        <authorList>
            <person name="Handique U."/>
            <person name="Wu J."/>
        </authorList>
    </citation>
    <scope>NUCLEOTIDE SEQUENCE [LARGE SCALE GENOMIC DNA]</scope>
    <source>
        <strain evidence="8 9">ZRIMU1585</strain>
    </source>
</reference>
<dbReference type="Gene3D" id="3.20.140.10">
    <property type="entry name" value="nicotinate phosphoribosyltransferase"/>
    <property type="match status" value="1"/>
</dbReference>
<accession>A0ABW9IK64</accession>
<comment type="similarity">
    <text evidence="2">Belongs to the NAPRTase family.</text>
</comment>
<proteinExistence type="inferred from homology"/>
<dbReference type="InterPro" id="IPR036068">
    <property type="entry name" value="Nicotinate_pribotase-like_C"/>
</dbReference>
<dbReference type="InterPro" id="IPR007229">
    <property type="entry name" value="Nic_PRibTrfase-Fam"/>
</dbReference>
<dbReference type="Proteomes" id="UP001631993">
    <property type="component" value="Unassembled WGS sequence"/>
</dbReference>
<keyword evidence="6" id="KW-0662">Pyridine nucleotide biosynthesis</keyword>
<evidence type="ECO:0000256" key="1">
    <source>
        <dbReference type="ARBA" id="ARBA00004952"/>
    </source>
</evidence>
<comment type="caution">
    <text evidence="8">The sequence shown here is derived from an EMBL/GenBank/DDBJ whole genome shotgun (WGS) entry which is preliminary data.</text>
</comment>
<dbReference type="InterPro" id="IPR040727">
    <property type="entry name" value="NAPRTase_N"/>
</dbReference>
<feature type="domain" description="Nicotinate phosphoribosyltransferase N-terminal" evidence="7">
    <location>
        <begin position="7"/>
        <end position="116"/>
    </location>
</feature>
<protein>
    <recommendedName>
        <fullName evidence="3">nicotinate phosphoribosyltransferase</fullName>
        <ecNumber evidence="3">6.3.4.21</ecNumber>
    </recommendedName>
</protein>
<dbReference type="RefSeq" id="WP_369280565.1">
    <property type="nucleotide sequence ID" value="NZ_JBJVMW010000025.1"/>
</dbReference>
<dbReference type="SUPFAM" id="SSF51690">
    <property type="entry name" value="Nicotinate/Quinolinate PRTase C-terminal domain-like"/>
    <property type="match status" value="1"/>
</dbReference>
<dbReference type="SUPFAM" id="SSF54675">
    <property type="entry name" value="Nicotinate/Quinolinate PRTase N-terminal domain-like"/>
    <property type="match status" value="1"/>
</dbReference>
<evidence type="ECO:0000256" key="6">
    <source>
        <dbReference type="ARBA" id="ARBA00022642"/>
    </source>
</evidence>
<dbReference type="Pfam" id="PF17767">
    <property type="entry name" value="NAPRTase_N"/>
    <property type="match status" value="1"/>
</dbReference>
<evidence type="ECO:0000256" key="3">
    <source>
        <dbReference type="ARBA" id="ARBA00013236"/>
    </source>
</evidence>
<gene>
    <name evidence="8" type="ORF">ACKI1S_22285</name>
</gene>
<evidence type="ECO:0000256" key="4">
    <source>
        <dbReference type="ARBA" id="ARBA00022553"/>
    </source>
</evidence>
<keyword evidence="9" id="KW-1185">Reference proteome</keyword>
<sequence length="268" mass="29331">MSDATITDLYEVTMAMSYLREGMTGPATFSLFVRDMPPDRGFLVAAGLESSLDFLSGFRVDAEDVDAFASALHRPPRDLAPLLGLEFTGRVRAVPEGWIVLAGEPLLEVTAPLPQALSADARSWTRPTKMVEYDGRPVMKLSSAKVTAPGQKQVFRCPRYTDVIGLRDEGPPGEGVPLLETVMRNGRRTVERPTLDESGERFAADMAGLPPAARRIQTPLAPRARTSGELTALADRVRRRIEDDLLAISADLRRDERSATGSQRSVPR</sequence>
<dbReference type="PANTHER" id="PTHR11098:SF1">
    <property type="entry name" value="NICOTINATE PHOSPHORIBOSYLTRANSFERASE"/>
    <property type="match status" value="1"/>
</dbReference>
<comment type="pathway">
    <text evidence="1">Cofactor biosynthesis; NAD(+) biosynthesis; nicotinate D-ribonucleotide from nicotinate: step 1/1.</text>
</comment>
<keyword evidence="5" id="KW-0436">Ligase</keyword>
<evidence type="ECO:0000313" key="9">
    <source>
        <dbReference type="Proteomes" id="UP001631993"/>
    </source>
</evidence>
<keyword evidence="4" id="KW-0597">Phosphoprotein</keyword>
<evidence type="ECO:0000259" key="7">
    <source>
        <dbReference type="Pfam" id="PF17767"/>
    </source>
</evidence>
<dbReference type="EMBL" id="JBJVNE010000011">
    <property type="protein sequence ID" value="MFM9648875.1"/>
    <property type="molecule type" value="Genomic_DNA"/>
</dbReference>